<dbReference type="EMBL" id="JBIRYO010000004">
    <property type="protein sequence ID" value="MFI2473482.1"/>
    <property type="molecule type" value="Genomic_DNA"/>
</dbReference>
<feature type="region of interest" description="Disordered" evidence="1">
    <location>
        <begin position="1"/>
        <end position="61"/>
    </location>
</feature>
<keyword evidence="2" id="KW-0812">Transmembrane</keyword>
<sequence>MSYEQQPGAHFGRPFAGAPSTGPSGNSGPAPHSGHNMPPPSNTQPQHGSSGIPPHGVAYVTPPPGTVGPHGFLLKHGTAVDPVEAYQPEPGQTGILLNANYFRWWIAADAYASARPRIFVDGVEVPDVAWGSTHIPTTPGLHHVEVSTSKPKWWYEWIFQAWVRDMGFADTVVPVAAGHFTTVHYRSPAQYVLRGAIGPQPMRWPGLNWIRFSWVITVAFVGLMLTGIVLNILD</sequence>
<keyword evidence="2" id="KW-1133">Transmembrane helix</keyword>
<evidence type="ECO:0000256" key="2">
    <source>
        <dbReference type="SAM" id="Phobius"/>
    </source>
</evidence>
<accession>A0ABW7WXA4</accession>
<dbReference type="RefSeq" id="WP_357403672.1">
    <property type="nucleotide sequence ID" value="NZ_JBEYCD010000004.1"/>
</dbReference>
<keyword evidence="4" id="KW-1185">Reference proteome</keyword>
<gene>
    <name evidence="3" type="ORF">ACH49W_08895</name>
</gene>
<comment type="caution">
    <text evidence="3">The sequence shown here is derived from an EMBL/GenBank/DDBJ whole genome shotgun (WGS) entry which is preliminary data.</text>
</comment>
<dbReference type="Proteomes" id="UP001611415">
    <property type="component" value="Unassembled WGS sequence"/>
</dbReference>
<reference evidence="3 4" key="1">
    <citation type="submission" date="2024-10" db="EMBL/GenBank/DDBJ databases">
        <title>The Natural Products Discovery Center: Release of the First 8490 Sequenced Strains for Exploring Actinobacteria Biosynthetic Diversity.</title>
        <authorList>
            <person name="Kalkreuter E."/>
            <person name="Kautsar S.A."/>
            <person name="Yang D."/>
            <person name="Bader C.D."/>
            <person name="Teijaro C.N."/>
            <person name="Fluegel L."/>
            <person name="Davis C.M."/>
            <person name="Simpson J.R."/>
            <person name="Lauterbach L."/>
            <person name="Steele A.D."/>
            <person name="Gui C."/>
            <person name="Meng S."/>
            <person name="Li G."/>
            <person name="Viehrig K."/>
            <person name="Ye F."/>
            <person name="Su P."/>
            <person name="Kiefer A.F."/>
            <person name="Nichols A."/>
            <person name="Cepeda A.J."/>
            <person name="Yan W."/>
            <person name="Fan B."/>
            <person name="Jiang Y."/>
            <person name="Adhikari A."/>
            <person name="Zheng C.-J."/>
            <person name="Schuster L."/>
            <person name="Cowan T.M."/>
            <person name="Smanski M.J."/>
            <person name="Chevrette M.G."/>
            <person name="De Carvalho L.P.S."/>
            <person name="Shen B."/>
        </authorList>
    </citation>
    <scope>NUCLEOTIDE SEQUENCE [LARGE SCALE GENOMIC DNA]</scope>
    <source>
        <strain evidence="3 4">NPDC019275</strain>
    </source>
</reference>
<name>A0ABW7WXA4_9NOCA</name>
<organism evidence="3 4">
    <name type="scientific">Nocardia xishanensis</name>
    <dbReference type="NCBI Taxonomy" id="238964"/>
    <lineage>
        <taxon>Bacteria</taxon>
        <taxon>Bacillati</taxon>
        <taxon>Actinomycetota</taxon>
        <taxon>Actinomycetes</taxon>
        <taxon>Mycobacteriales</taxon>
        <taxon>Nocardiaceae</taxon>
        <taxon>Nocardia</taxon>
    </lineage>
</organism>
<evidence type="ECO:0000313" key="4">
    <source>
        <dbReference type="Proteomes" id="UP001611415"/>
    </source>
</evidence>
<evidence type="ECO:0000313" key="3">
    <source>
        <dbReference type="EMBL" id="MFI2473482.1"/>
    </source>
</evidence>
<proteinExistence type="predicted"/>
<keyword evidence="2" id="KW-0472">Membrane</keyword>
<evidence type="ECO:0000256" key="1">
    <source>
        <dbReference type="SAM" id="MobiDB-lite"/>
    </source>
</evidence>
<feature type="transmembrane region" description="Helical" evidence="2">
    <location>
        <begin position="212"/>
        <end position="233"/>
    </location>
</feature>
<protein>
    <submittedName>
        <fullName evidence="3">Uncharacterized protein</fullName>
    </submittedName>
</protein>